<dbReference type="InterPro" id="IPR027417">
    <property type="entry name" value="P-loop_NTPase"/>
</dbReference>
<dbReference type="InterPro" id="IPR013159">
    <property type="entry name" value="DnaA_C"/>
</dbReference>
<sequence>MSNDQHADLNQHFPSIWTAIVQEWTNAPHDGSTSGYPKLSAKQRGLIRQIKALALVNTVAVFTAPTRWAKEEIERTLAPQIRDVLDQKLGMHVIMAISEEEVGSADAHGTEHDSADTNTDHTEHSTHSASAQHQHQREEDDYSGQGRTPSSQNAQEAGATSASQGEGAGRRQAGVGEKNHNGPSDDPQLFGLPSLASDESPRGEQQALDWSALPKNQERAGHKPAAPKPSTPVFGEDGQQIKKNPNYPRLNADYTFERFVVGSSNQFAAAACRSVAEQPAKGFNPLFLWGESGLGKTHLLHAIAHYALELRPEMRVMYTSTEELTNDFINSIANDTREAFKRRYRSLDMLIVDDIQFLEGKESTQEEFFHTFNALHQAGKQIVLSSDRPPMRLTTLEDRLRTRFEGGLITDVTSPDLETRMAILTNKAKHEKMMLPEDVKIMIAERYDRSIRALEGALTRVIAYCSLENQEMSVANAKIALQDILPDEVEVNPQVVIEAVAEYFDLTLEELTGKGRSKHLVYARQIAMYLCRELTELSLPKLGASFGGRDHTTVMYAERRIRESITEDKKTFDQVQELLTRVKSRARA</sequence>
<reference evidence="15 16" key="1">
    <citation type="submission" date="2019-10" db="EMBL/GenBank/DDBJ databases">
        <title>Corynebacterium sp novel species isolated from the respiratory tract of Marmot.</title>
        <authorList>
            <person name="Zhang G."/>
        </authorList>
    </citation>
    <scope>NUCLEOTIDE SEQUENCE [LARGE SCALE GENOMIC DNA]</scope>
    <source>
        <strain evidence="15 16">336</strain>
    </source>
</reference>
<feature type="domain" description="AAA+ ATPase" evidence="13">
    <location>
        <begin position="282"/>
        <end position="410"/>
    </location>
</feature>
<feature type="region of interest" description="Disordered" evidence="12">
    <location>
        <begin position="102"/>
        <end position="239"/>
    </location>
</feature>
<evidence type="ECO:0000256" key="10">
    <source>
        <dbReference type="RuleBase" id="RU000577"/>
    </source>
</evidence>
<dbReference type="InterPro" id="IPR018312">
    <property type="entry name" value="Chromosome_initiator_DnaA_CS"/>
</dbReference>
<dbReference type="SMART" id="SM00382">
    <property type="entry name" value="AAA"/>
    <property type="match status" value="1"/>
</dbReference>
<dbReference type="SUPFAM" id="SSF48295">
    <property type="entry name" value="TrpR-like"/>
    <property type="match status" value="1"/>
</dbReference>
<dbReference type="Gene3D" id="1.10.1750.10">
    <property type="match status" value="1"/>
</dbReference>
<feature type="region of interest" description="Domain III, AAA+ region" evidence="8">
    <location>
        <begin position="249"/>
        <end position="465"/>
    </location>
</feature>
<dbReference type="Pfam" id="PF08299">
    <property type="entry name" value="Bac_DnaA_C"/>
    <property type="match status" value="1"/>
</dbReference>
<evidence type="ECO:0000256" key="2">
    <source>
        <dbReference type="ARBA" id="ARBA00022490"/>
    </source>
</evidence>
<evidence type="ECO:0000256" key="1">
    <source>
        <dbReference type="ARBA" id="ARBA00006583"/>
    </source>
</evidence>
<comment type="similarity">
    <text evidence="1 8 11">Belongs to the DnaA family.</text>
</comment>
<feature type="compositionally biased region" description="Basic and acidic residues" evidence="12">
    <location>
        <begin position="108"/>
        <end position="126"/>
    </location>
</feature>
<evidence type="ECO:0000256" key="9">
    <source>
        <dbReference type="NCBIfam" id="TIGR00362"/>
    </source>
</evidence>
<dbReference type="CDD" id="cd06571">
    <property type="entry name" value="Bac_DnaA_C"/>
    <property type="match status" value="1"/>
</dbReference>
<keyword evidence="16" id="KW-1185">Reference proteome</keyword>
<keyword evidence="3 8" id="KW-0235">DNA replication</keyword>
<dbReference type="HAMAP" id="MF_00377">
    <property type="entry name" value="DnaA_bact"/>
    <property type="match status" value="1"/>
</dbReference>
<dbReference type="InterPro" id="IPR013317">
    <property type="entry name" value="DnaA_dom"/>
</dbReference>
<feature type="region of interest" description="Domain IV, binds dsDNA" evidence="8">
    <location>
        <begin position="466"/>
        <end position="588"/>
    </location>
</feature>
<dbReference type="NCBIfam" id="TIGR00362">
    <property type="entry name" value="DnaA"/>
    <property type="match status" value="1"/>
</dbReference>
<evidence type="ECO:0000259" key="13">
    <source>
        <dbReference type="SMART" id="SM00382"/>
    </source>
</evidence>
<keyword evidence="7 8" id="KW-0238">DNA-binding</keyword>
<gene>
    <name evidence="8 15" type="primary">dnaA</name>
    <name evidence="15" type="ORF">F8377_09260</name>
</gene>
<dbReference type="InterPro" id="IPR003593">
    <property type="entry name" value="AAA+_ATPase"/>
</dbReference>
<evidence type="ECO:0000256" key="12">
    <source>
        <dbReference type="SAM" id="MobiDB-lite"/>
    </source>
</evidence>
<evidence type="ECO:0000256" key="7">
    <source>
        <dbReference type="ARBA" id="ARBA00023125"/>
    </source>
</evidence>
<dbReference type="NCBIfam" id="NF010686">
    <property type="entry name" value="PRK14086.1"/>
    <property type="match status" value="1"/>
</dbReference>
<dbReference type="PROSITE" id="PS01008">
    <property type="entry name" value="DNAA"/>
    <property type="match status" value="1"/>
</dbReference>
<keyword evidence="4 8" id="KW-0547">Nucleotide-binding</keyword>
<evidence type="ECO:0000256" key="4">
    <source>
        <dbReference type="ARBA" id="ARBA00022741"/>
    </source>
</evidence>
<keyword evidence="5 8" id="KW-0067">ATP-binding</keyword>
<comment type="domain">
    <text evidence="8">Domain I is involved in oligomerization and binding regulators, domain II is flexibile and of varying length in different bacteria, domain III forms the AAA+ region, while domain IV binds dsDNA.</text>
</comment>
<dbReference type="Pfam" id="PF00308">
    <property type="entry name" value="Bac_DnaA"/>
    <property type="match status" value="1"/>
</dbReference>
<dbReference type="InterPro" id="IPR020591">
    <property type="entry name" value="Chromosome_initiator_DnaA-like"/>
</dbReference>
<feature type="binding site" evidence="8">
    <location>
        <position position="295"/>
    </location>
    <ligand>
        <name>ATP</name>
        <dbReference type="ChEBI" id="CHEBI:30616"/>
    </ligand>
</feature>
<dbReference type="SMART" id="SM00760">
    <property type="entry name" value="Bac_DnaA_C"/>
    <property type="match status" value="1"/>
</dbReference>
<accession>A0ABQ6VBN6</accession>
<dbReference type="PANTHER" id="PTHR30050:SF2">
    <property type="entry name" value="CHROMOSOMAL REPLICATION INITIATOR PROTEIN DNAA"/>
    <property type="match status" value="1"/>
</dbReference>
<feature type="compositionally biased region" description="Polar residues" evidence="12">
    <location>
        <begin position="145"/>
        <end position="164"/>
    </location>
</feature>
<dbReference type="PANTHER" id="PTHR30050">
    <property type="entry name" value="CHROMOSOMAL REPLICATION INITIATOR PROTEIN DNAA"/>
    <property type="match status" value="1"/>
</dbReference>
<evidence type="ECO:0000256" key="11">
    <source>
        <dbReference type="RuleBase" id="RU004227"/>
    </source>
</evidence>
<dbReference type="Proteomes" id="UP000436181">
    <property type="component" value="Unassembled WGS sequence"/>
</dbReference>
<evidence type="ECO:0000256" key="8">
    <source>
        <dbReference type="HAMAP-Rule" id="MF_00377"/>
    </source>
</evidence>
<evidence type="ECO:0000256" key="6">
    <source>
        <dbReference type="ARBA" id="ARBA00023121"/>
    </source>
</evidence>
<comment type="caution">
    <text evidence="8">Lacks conserved residue(s) required for the propagation of feature annotation.</text>
</comment>
<feature type="binding site" evidence="8">
    <location>
        <position position="293"/>
    </location>
    <ligand>
        <name>ATP</name>
        <dbReference type="ChEBI" id="CHEBI:30616"/>
    </ligand>
</feature>
<feature type="binding site" evidence="8">
    <location>
        <position position="297"/>
    </location>
    <ligand>
        <name>ATP</name>
        <dbReference type="ChEBI" id="CHEBI:30616"/>
    </ligand>
</feature>
<comment type="function">
    <text evidence="8 10">Plays an essential role in the initiation and regulation of chromosomal replication. ATP-DnaA binds to the origin of replication (oriC) to initiate formation of the DNA replication initiation complex once per cell cycle. Binds the DnaA box (a 9 base pair repeat at the origin) and separates the double-stranded (ds)DNA. Forms a right-handed helical filament on oriC DNA; dsDNA binds to the exterior of the filament while single-stranded (ss)DNA is stabiized in the filament's interior. The ATP-DnaA-oriC complex binds and stabilizes one strand of the AT-rich DNA unwinding element (DUE), permitting loading of DNA polymerase. After initiation quickly degrades to an ADP-DnaA complex that is not apt for DNA replication. Binds acidic phospholipids.</text>
</comment>
<evidence type="ECO:0000256" key="3">
    <source>
        <dbReference type="ARBA" id="ARBA00022705"/>
    </source>
</evidence>
<name>A0ABQ6VBN6_9CORY</name>
<comment type="subcellular location">
    <subcellularLocation>
        <location evidence="8">Cytoplasm</location>
    </subcellularLocation>
</comment>
<dbReference type="Gene3D" id="3.40.50.300">
    <property type="entry name" value="P-loop containing nucleotide triphosphate hydrolases"/>
    <property type="match status" value="1"/>
</dbReference>
<comment type="caution">
    <text evidence="15">The sequence shown here is derived from an EMBL/GenBank/DDBJ whole genome shotgun (WGS) entry which is preliminary data.</text>
</comment>
<dbReference type="CDD" id="cd00009">
    <property type="entry name" value="AAA"/>
    <property type="match status" value="1"/>
</dbReference>
<feature type="region of interest" description="Domain I, interacts with DnaA modulators" evidence="8">
    <location>
        <begin position="1"/>
        <end position="155"/>
    </location>
</feature>
<evidence type="ECO:0000259" key="14">
    <source>
        <dbReference type="SMART" id="SM00760"/>
    </source>
</evidence>
<protein>
    <recommendedName>
        <fullName evidence="8 9">Chromosomal replication initiator protein DnaA</fullName>
    </recommendedName>
</protein>
<dbReference type="PRINTS" id="PR00051">
    <property type="entry name" value="DNAA"/>
</dbReference>
<comment type="subunit">
    <text evidence="8">Oligomerizes as a right-handed, spiral filament on DNA at oriC.</text>
</comment>
<feature type="binding site" evidence="8">
    <location>
        <position position="296"/>
    </location>
    <ligand>
        <name>ATP</name>
        <dbReference type="ChEBI" id="CHEBI:30616"/>
    </ligand>
</feature>
<evidence type="ECO:0000256" key="5">
    <source>
        <dbReference type="ARBA" id="ARBA00022840"/>
    </source>
</evidence>
<evidence type="ECO:0000313" key="15">
    <source>
        <dbReference type="EMBL" id="KAB3519176.1"/>
    </source>
</evidence>
<proteinExistence type="inferred from homology"/>
<evidence type="ECO:0000313" key="16">
    <source>
        <dbReference type="Proteomes" id="UP000436181"/>
    </source>
</evidence>
<organism evidence="15 16">
    <name type="scientific">Corynebacterium zhongnanshanii</name>
    <dbReference type="NCBI Taxonomy" id="2768834"/>
    <lineage>
        <taxon>Bacteria</taxon>
        <taxon>Bacillati</taxon>
        <taxon>Actinomycetota</taxon>
        <taxon>Actinomycetes</taxon>
        <taxon>Mycobacteriales</taxon>
        <taxon>Corynebacteriaceae</taxon>
        <taxon>Corynebacterium</taxon>
    </lineage>
</organism>
<dbReference type="RefSeq" id="WP_151844825.1">
    <property type="nucleotide sequence ID" value="NZ_WBZJ01000004.1"/>
</dbReference>
<keyword evidence="2 8" id="KW-0963">Cytoplasm</keyword>
<feature type="domain" description="Chromosomal replication initiator DnaA C-terminal" evidence="14">
    <location>
        <begin position="492"/>
        <end position="561"/>
    </location>
</feature>
<dbReference type="EMBL" id="WBZJ01000004">
    <property type="protein sequence ID" value="KAB3519176.1"/>
    <property type="molecule type" value="Genomic_DNA"/>
</dbReference>
<keyword evidence="6 8" id="KW-0446">Lipid-binding</keyword>
<dbReference type="InterPro" id="IPR010921">
    <property type="entry name" value="Trp_repressor/repl_initiator"/>
</dbReference>
<dbReference type="Gene3D" id="1.10.8.60">
    <property type="match status" value="1"/>
</dbReference>
<dbReference type="SUPFAM" id="SSF52540">
    <property type="entry name" value="P-loop containing nucleoside triphosphate hydrolases"/>
    <property type="match status" value="1"/>
</dbReference>
<dbReference type="InterPro" id="IPR001957">
    <property type="entry name" value="Chromosome_initiator_DnaA"/>
</dbReference>